<keyword evidence="4" id="KW-0408">Iron</keyword>
<dbReference type="CDD" id="cd00207">
    <property type="entry name" value="fer2"/>
    <property type="match status" value="1"/>
</dbReference>
<dbReference type="InterPro" id="IPR018298">
    <property type="entry name" value="Adrenodoxin_Fe-S_BS"/>
</dbReference>
<evidence type="ECO:0000259" key="7">
    <source>
        <dbReference type="PROSITE" id="PS51085"/>
    </source>
</evidence>
<evidence type="ECO:0000256" key="5">
    <source>
        <dbReference type="ARBA" id="ARBA00023014"/>
    </source>
</evidence>
<dbReference type="GeneID" id="97672266"/>
<evidence type="ECO:0000313" key="8">
    <source>
        <dbReference type="EMBL" id="CTQ77073.1"/>
    </source>
</evidence>
<comment type="cofactor">
    <cofactor evidence="6">
        <name>[2Fe-2S] cluster</name>
        <dbReference type="ChEBI" id="CHEBI:190135"/>
    </cofactor>
</comment>
<dbReference type="STRING" id="311410.LA5095_03714"/>
<dbReference type="GO" id="GO:0005829">
    <property type="term" value="C:cytosol"/>
    <property type="evidence" value="ECO:0007669"/>
    <property type="project" value="TreeGrafter"/>
</dbReference>
<dbReference type="GO" id="GO:0140647">
    <property type="term" value="P:P450-containing electron transport chain"/>
    <property type="evidence" value="ECO:0007669"/>
    <property type="project" value="InterPro"/>
</dbReference>
<dbReference type="GO" id="GO:0046872">
    <property type="term" value="F:metal ion binding"/>
    <property type="evidence" value="ECO:0007669"/>
    <property type="project" value="UniProtKB-KW"/>
</dbReference>
<comment type="similarity">
    <text evidence="1">Belongs to the adrenodoxin/putidaredoxin family.</text>
</comment>
<dbReference type="RefSeq" id="WP_196877209.1">
    <property type="nucleotide sequence ID" value="NZ_CANKXR010000004.1"/>
</dbReference>
<dbReference type="GO" id="GO:0051537">
    <property type="term" value="F:2 iron, 2 sulfur cluster binding"/>
    <property type="evidence" value="ECO:0007669"/>
    <property type="project" value="UniProtKB-KW"/>
</dbReference>
<dbReference type="GO" id="GO:0009055">
    <property type="term" value="F:electron transfer activity"/>
    <property type="evidence" value="ECO:0007669"/>
    <property type="project" value="TreeGrafter"/>
</dbReference>
<keyword evidence="5" id="KW-0411">Iron-sulfur</keyword>
<dbReference type="SUPFAM" id="SSF54292">
    <property type="entry name" value="2Fe-2S ferredoxin-like"/>
    <property type="match status" value="1"/>
</dbReference>
<feature type="domain" description="2Fe-2S ferredoxin-type" evidence="7">
    <location>
        <begin position="3"/>
        <end position="106"/>
    </location>
</feature>
<keyword evidence="3" id="KW-0479">Metal-binding</keyword>
<dbReference type="InterPro" id="IPR001055">
    <property type="entry name" value="Adrenodoxin-like"/>
</dbReference>
<dbReference type="Proteomes" id="UP000049983">
    <property type="component" value="Unassembled WGS sequence"/>
</dbReference>
<dbReference type="PROSITE" id="PS51085">
    <property type="entry name" value="2FE2S_FER_2"/>
    <property type="match status" value="1"/>
</dbReference>
<keyword evidence="9" id="KW-1185">Reference proteome</keyword>
<evidence type="ECO:0000313" key="9">
    <source>
        <dbReference type="Proteomes" id="UP000049983"/>
    </source>
</evidence>
<dbReference type="AlphaFoldDB" id="A0A0M6ZCN2"/>
<dbReference type="InterPro" id="IPR036010">
    <property type="entry name" value="2Fe-2S_ferredoxin-like_sf"/>
</dbReference>
<dbReference type="PANTHER" id="PTHR23426:SF65">
    <property type="entry name" value="FERREDOXIN-2, MITOCHONDRIAL"/>
    <property type="match status" value="1"/>
</dbReference>
<protein>
    <submittedName>
        <fullName evidence="8">Rhodocoxin</fullName>
    </submittedName>
</protein>
<gene>
    <name evidence="8" type="primary">thcC</name>
    <name evidence="8" type="ORF">LA5096_04996</name>
</gene>
<accession>A0A0M6ZCN2</accession>
<keyword evidence="2" id="KW-0001">2Fe-2S</keyword>
<dbReference type="InterPro" id="IPR001041">
    <property type="entry name" value="2Fe-2S_ferredoxin-type"/>
</dbReference>
<dbReference type="EMBL" id="CXWC01000013">
    <property type="protein sequence ID" value="CTQ77073.1"/>
    <property type="molecule type" value="Genomic_DNA"/>
</dbReference>
<evidence type="ECO:0000256" key="2">
    <source>
        <dbReference type="ARBA" id="ARBA00022714"/>
    </source>
</evidence>
<evidence type="ECO:0000256" key="3">
    <source>
        <dbReference type="ARBA" id="ARBA00022723"/>
    </source>
</evidence>
<evidence type="ECO:0000256" key="6">
    <source>
        <dbReference type="ARBA" id="ARBA00034078"/>
    </source>
</evidence>
<dbReference type="InterPro" id="IPR012675">
    <property type="entry name" value="Beta-grasp_dom_sf"/>
</dbReference>
<dbReference type="PROSITE" id="PS00814">
    <property type="entry name" value="ADX"/>
    <property type="match status" value="1"/>
</dbReference>
<reference evidence="9" key="1">
    <citation type="submission" date="2015-07" db="EMBL/GenBank/DDBJ databases">
        <authorList>
            <person name="Rodrigo-Torres Lidia"/>
            <person name="Arahal R.David."/>
        </authorList>
    </citation>
    <scope>NUCLEOTIDE SEQUENCE [LARGE SCALE GENOMIC DNA]</scope>
    <source>
        <strain evidence="9">CECT 5096</strain>
    </source>
</reference>
<name>A0A0M6ZCN2_9HYPH</name>
<dbReference type="PRINTS" id="PR00355">
    <property type="entry name" value="ADRENODOXIN"/>
</dbReference>
<sequence>MIRFVFVQPDGSEVPVSATEGDSIMKVAVDNGVDGIRADCNGSAACATCHAFFAQELLCELTPMHEHENDLLDFAATDRQPGSRLSCQVIVSRCLEGQKVKLPDTQ</sequence>
<proteinExistence type="inferred from homology"/>
<dbReference type="Gene3D" id="3.10.20.30">
    <property type="match status" value="1"/>
</dbReference>
<evidence type="ECO:0000256" key="1">
    <source>
        <dbReference type="ARBA" id="ARBA00010914"/>
    </source>
</evidence>
<dbReference type="PANTHER" id="PTHR23426">
    <property type="entry name" value="FERREDOXIN/ADRENODOXIN"/>
    <property type="match status" value="1"/>
</dbReference>
<dbReference type="Pfam" id="PF00111">
    <property type="entry name" value="Fer2"/>
    <property type="match status" value="1"/>
</dbReference>
<evidence type="ECO:0000256" key="4">
    <source>
        <dbReference type="ARBA" id="ARBA00023004"/>
    </source>
</evidence>
<organism evidence="8 9">
    <name type="scientific">Roseibium album</name>
    <dbReference type="NCBI Taxonomy" id="311410"/>
    <lineage>
        <taxon>Bacteria</taxon>
        <taxon>Pseudomonadati</taxon>
        <taxon>Pseudomonadota</taxon>
        <taxon>Alphaproteobacteria</taxon>
        <taxon>Hyphomicrobiales</taxon>
        <taxon>Stappiaceae</taxon>
        <taxon>Roseibium</taxon>
    </lineage>
</organism>